<dbReference type="EMBL" id="CYHA01000007">
    <property type="protein sequence ID" value="CUA85946.1"/>
    <property type="molecule type" value="Genomic_DNA"/>
</dbReference>
<evidence type="ECO:0000313" key="5">
    <source>
        <dbReference type="EMBL" id="CUA85946.1"/>
    </source>
</evidence>
<dbReference type="InterPro" id="IPR038180">
    <property type="entry name" value="FlgT_N_sf"/>
</dbReference>
<accession>A0A0K6H4W4</accession>
<gene>
    <name evidence="5" type="ORF">Ga0061063_2531</name>
</gene>
<evidence type="ECO:0000313" key="6">
    <source>
        <dbReference type="Proteomes" id="UP000243535"/>
    </source>
</evidence>
<evidence type="ECO:0000259" key="3">
    <source>
        <dbReference type="Pfam" id="PF16539"/>
    </source>
</evidence>
<feature type="chain" id="PRO_5005503620" description="Flagellar assembly protein T, C-terminal domain" evidence="2">
    <location>
        <begin position="30"/>
        <end position="436"/>
    </location>
</feature>
<evidence type="ECO:0000259" key="4">
    <source>
        <dbReference type="Pfam" id="PF16548"/>
    </source>
</evidence>
<dbReference type="STRING" id="375574.GCA_001418035_02307"/>
<evidence type="ECO:0008006" key="7">
    <source>
        <dbReference type="Google" id="ProtNLM"/>
    </source>
</evidence>
<dbReference type="Gene3D" id="3.30.1660.40">
    <property type="entry name" value="FlgT, N-terminal domain"/>
    <property type="match status" value="1"/>
</dbReference>
<protein>
    <recommendedName>
        <fullName evidence="7">Flagellar assembly protein T, C-terminal domain</fullName>
    </recommendedName>
</protein>
<dbReference type="Gene3D" id="3.40.50.10610">
    <property type="entry name" value="ABC-type transport auxiliary lipoprotein component"/>
    <property type="match status" value="1"/>
</dbReference>
<feature type="domain" description="Flagellar assembly protein T middle" evidence="3">
    <location>
        <begin position="142"/>
        <end position="305"/>
    </location>
</feature>
<feature type="signal peptide" evidence="2">
    <location>
        <begin position="1"/>
        <end position="29"/>
    </location>
</feature>
<feature type="domain" description="Flagellar assembly protein T N-terminal" evidence="4">
    <location>
        <begin position="32"/>
        <end position="113"/>
    </location>
</feature>
<dbReference type="InterPro" id="IPR032386">
    <property type="entry name" value="FlgT_M"/>
</dbReference>
<dbReference type="Pfam" id="PF16548">
    <property type="entry name" value="FlgT_N"/>
    <property type="match status" value="1"/>
</dbReference>
<dbReference type="InterPro" id="IPR032370">
    <property type="entry name" value="FlgT_N"/>
</dbReference>
<name>A0A0K6H4W4_9NEIS</name>
<keyword evidence="2" id="KW-0732">Signal</keyword>
<reference evidence="6" key="1">
    <citation type="submission" date="2015-08" db="EMBL/GenBank/DDBJ databases">
        <authorList>
            <person name="Varghese N."/>
        </authorList>
    </citation>
    <scope>NUCLEOTIDE SEQUENCE [LARGE SCALE GENOMIC DNA]</scope>
    <source>
        <strain evidence="6">DSM 17901</strain>
    </source>
</reference>
<evidence type="ECO:0000256" key="2">
    <source>
        <dbReference type="SAM" id="SignalP"/>
    </source>
</evidence>
<dbReference type="AlphaFoldDB" id="A0A0K6H4W4"/>
<evidence type="ECO:0000256" key="1">
    <source>
        <dbReference type="SAM" id="MobiDB-lite"/>
    </source>
</evidence>
<organism evidence="5 6">
    <name type="scientific">Gulbenkiania indica</name>
    <dbReference type="NCBI Taxonomy" id="375574"/>
    <lineage>
        <taxon>Bacteria</taxon>
        <taxon>Pseudomonadati</taxon>
        <taxon>Pseudomonadota</taxon>
        <taxon>Betaproteobacteria</taxon>
        <taxon>Neisseriales</taxon>
        <taxon>Chromobacteriaceae</taxon>
        <taxon>Gulbenkiania</taxon>
    </lineage>
</organism>
<feature type="region of interest" description="Disordered" evidence="1">
    <location>
        <begin position="70"/>
        <end position="93"/>
    </location>
</feature>
<sequence length="436" mass="46355">MVATMTTSRLVRRAALGAAFALLLGPAGAARYTVTGAAPVDAGPVAAREMALRDAEYQAAVFKGAHLQSSQRLDNAGSSESGRLQPDAGPAPTYRVLREGVRNGLYEVTLEIDDAPLSATAASRGRTPAPGPVCNEAGARPLKRRVIATYFHLLRSAQAPDLPGLGTGVPAELARRLSLRPAFSGLSAATLALVADPQQAEPLEGAETVREIGRREDAQFVVAGRVIDTSVTGRRMRPVWFGSPANGVDPSARYEGPFAGLLGTGVQNQASERQFEIELWIYDAFTGAVLANDRLAETARGEVMPARPLAFGTQAFWNSDYGRAVSTVMDRAVTRLAETTGCIPFAARVARVEQRRVYLNAGGLDGLEVGDRLLVYKPRPATMIRSAGNTRALGVPETLVGDVELVQVQPKLSIGVVNNARLAVEAGDHVRFVPRR</sequence>
<dbReference type="Pfam" id="PF16539">
    <property type="entry name" value="FlgT_M"/>
    <property type="match status" value="1"/>
</dbReference>
<proteinExistence type="predicted"/>
<feature type="compositionally biased region" description="Polar residues" evidence="1">
    <location>
        <begin position="70"/>
        <end position="82"/>
    </location>
</feature>
<dbReference type="Proteomes" id="UP000243535">
    <property type="component" value="Unassembled WGS sequence"/>
</dbReference>
<keyword evidence="6" id="KW-1185">Reference proteome</keyword>